<name>A0A0C9V1B2_9AGAM</name>
<organism evidence="1 2">
    <name type="scientific">Hydnomerulius pinastri MD-312</name>
    <dbReference type="NCBI Taxonomy" id="994086"/>
    <lineage>
        <taxon>Eukaryota</taxon>
        <taxon>Fungi</taxon>
        <taxon>Dikarya</taxon>
        <taxon>Basidiomycota</taxon>
        <taxon>Agaricomycotina</taxon>
        <taxon>Agaricomycetes</taxon>
        <taxon>Agaricomycetidae</taxon>
        <taxon>Boletales</taxon>
        <taxon>Boletales incertae sedis</taxon>
        <taxon>Leucogyrophana</taxon>
    </lineage>
</organism>
<gene>
    <name evidence="1" type="ORF">HYDPIDRAFT_118879</name>
</gene>
<reference evidence="1 2" key="1">
    <citation type="submission" date="2014-04" db="EMBL/GenBank/DDBJ databases">
        <title>Evolutionary Origins and Diversification of the Mycorrhizal Mutualists.</title>
        <authorList>
            <consortium name="DOE Joint Genome Institute"/>
            <consortium name="Mycorrhizal Genomics Consortium"/>
            <person name="Kohler A."/>
            <person name="Kuo A."/>
            <person name="Nagy L.G."/>
            <person name="Floudas D."/>
            <person name="Copeland A."/>
            <person name="Barry K.W."/>
            <person name="Cichocki N."/>
            <person name="Veneault-Fourrey C."/>
            <person name="LaButti K."/>
            <person name="Lindquist E.A."/>
            <person name="Lipzen A."/>
            <person name="Lundell T."/>
            <person name="Morin E."/>
            <person name="Murat C."/>
            <person name="Riley R."/>
            <person name="Ohm R."/>
            <person name="Sun H."/>
            <person name="Tunlid A."/>
            <person name="Henrissat B."/>
            <person name="Grigoriev I.V."/>
            <person name="Hibbett D.S."/>
            <person name="Martin F."/>
        </authorList>
    </citation>
    <scope>NUCLEOTIDE SEQUENCE [LARGE SCALE GENOMIC DNA]</scope>
    <source>
        <strain evidence="1 2">MD-312</strain>
    </source>
</reference>
<evidence type="ECO:0000313" key="1">
    <source>
        <dbReference type="EMBL" id="KIJ59054.1"/>
    </source>
</evidence>
<accession>A0A0C9V1B2</accession>
<dbReference type="Proteomes" id="UP000053820">
    <property type="component" value="Unassembled WGS sequence"/>
</dbReference>
<sequence>MIQVVLKAKAASQQCFGVLWLLDEAGPGSAGDQPVSRLVKKRTDICHVASIYIEDVGRVEPAEWISTISG</sequence>
<evidence type="ECO:0000313" key="2">
    <source>
        <dbReference type="Proteomes" id="UP000053820"/>
    </source>
</evidence>
<dbReference type="EMBL" id="KN839899">
    <property type="protein sequence ID" value="KIJ59054.1"/>
    <property type="molecule type" value="Genomic_DNA"/>
</dbReference>
<proteinExistence type="predicted"/>
<keyword evidence="2" id="KW-1185">Reference proteome</keyword>
<dbReference type="AlphaFoldDB" id="A0A0C9V1B2"/>
<protein>
    <submittedName>
        <fullName evidence="1">Uncharacterized protein</fullName>
    </submittedName>
</protein>
<dbReference type="HOGENOM" id="CLU_2758099_0_0_1"/>